<organism evidence="1 2">
    <name type="scientific">Ilex paraguariensis</name>
    <name type="common">yerba mate</name>
    <dbReference type="NCBI Taxonomy" id="185542"/>
    <lineage>
        <taxon>Eukaryota</taxon>
        <taxon>Viridiplantae</taxon>
        <taxon>Streptophyta</taxon>
        <taxon>Embryophyta</taxon>
        <taxon>Tracheophyta</taxon>
        <taxon>Spermatophyta</taxon>
        <taxon>Magnoliopsida</taxon>
        <taxon>eudicotyledons</taxon>
        <taxon>Gunneridae</taxon>
        <taxon>Pentapetalae</taxon>
        <taxon>asterids</taxon>
        <taxon>campanulids</taxon>
        <taxon>Aquifoliales</taxon>
        <taxon>Aquifoliaceae</taxon>
        <taxon>Ilex</taxon>
    </lineage>
</organism>
<gene>
    <name evidence="1" type="ORF">ILEXP_LOCUS52413</name>
</gene>
<dbReference type="AlphaFoldDB" id="A0ABC8UMH8"/>
<dbReference type="Proteomes" id="UP001642360">
    <property type="component" value="Unassembled WGS sequence"/>
</dbReference>
<protein>
    <submittedName>
        <fullName evidence="1">Uncharacterized protein</fullName>
    </submittedName>
</protein>
<feature type="non-terminal residue" evidence="1">
    <location>
        <position position="1"/>
    </location>
</feature>
<reference evidence="1 2" key="1">
    <citation type="submission" date="2024-02" db="EMBL/GenBank/DDBJ databases">
        <authorList>
            <person name="Vignale AGUSTIN F."/>
            <person name="Sosa J E."/>
            <person name="Modenutti C."/>
        </authorList>
    </citation>
    <scope>NUCLEOTIDE SEQUENCE [LARGE SCALE GENOMIC DNA]</scope>
</reference>
<sequence length="56" mass="6351">KQGHGDAECRKKKTTDLEIALEGKDAGSLPRKIEVKNKERIDQRLGKDSTRFARDI</sequence>
<name>A0ABC8UMH8_9AQUA</name>
<proteinExistence type="predicted"/>
<comment type="caution">
    <text evidence="1">The sequence shown here is derived from an EMBL/GenBank/DDBJ whole genome shotgun (WGS) entry which is preliminary data.</text>
</comment>
<dbReference type="EMBL" id="CAUOFW020008281">
    <property type="protein sequence ID" value="CAK9182275.1"/>
    <property type="molecule type" value="Genomic_DNA"/>
</dbReference>
<evidence type="ECO:0000313" key="2">
    <source>
        <dbReference type="Proteomes" id="UP001642360"/>
    </source>
</evidence>
<evidence type="ECO:0000313" key="1">
    <source>
        <dbReference type="EMBL" id="CAK9182275.1"/>
    </source>
</evidence>
<accession>A0ABC8UMH8</accession>
<keyword evidence="2" id="KW-1185">Reference proteome</keyword>